<evidence type="ECO:0000313" key="2">
    <source>
        <dbReference type="Proteomes" id="UP000053237"/>
    </source>
</evidence>
<protein>
    <submittedName>
        <fullName evidence="1">Uncharacterized protein</fullName>
    </submittedName>
</protein>
<reference evidence="1 2" key="1">
    <citation type="submission" date="2012-05" db="EMBL/GenBank/DDBJ databases">
        <title>Recombination and specialization in a pathogen metapopulation.</title>
        <authorList>
            <person name="Gardiner A."/>
            <person name="Kemen E."/>
            <person name="Schultz-Larsen T."/>
            <person name="MacLean D."/>
            <person name="Van Oosterhout C."/>
            <person name="Jones J.D.G."/>
        </authorList>
    </citation>
    <scope>NUCLEOTIDE SEQUENCE [LARGE SCALE GENOMIC DNA]</scope>
    <source>
        <strain evidence="1 2">Ac Nc2</strain>
    </source>
</reference>
<dbReference type="EMBL" id="CAIX01000099">
    <property type="protein sequence ID" value="CCI45475.1"/>
    <property type="molecule type" value="Genomic_DNA"/>
</dbReference>
<comment type="caution">
    <text evidence="1">The sequence shown here is derived from an EMBL/GenBank/DDBJ whole genome shotgun (WGS) entry which is preliminary data.</text>
</comment>
<evidence type="ECO:0000313" key="1">
    <source>
        <dbReference type="EMBL" id="CCI45475.1"/>
    </source>
</evidence>
<name>A0A024GGL8_9STRA</name>
<proteinExistence type="predicted"/>
<dbReference type="InParanoid" id="A0A024GGL8"/>
<organism evidence="1 2">
    <name type="scientific">Albugo candida</name>
    <dbReference type="NCBI Taxonomy" id="65357"/>
    <lineage>
        <taxon>Eukaryota</taxon>
        <taxon>Sar</taxon>
        <taxon>Stramenopiles</taxon>
        <taxon>Oomycota</taxon>
        <taxon>Peronosporomycetes</taxon>
        <taxon>Albuginales</taxon>
        <taxon>Albuginaceae</taxon>
        <taxon>Albugo</taxon>
    </lineage>
</organism>
<dbReference type="Proteomes" id="UP000053237">
    <property type="component" value="Unassembled WGS sequence"/>
</dbReference>
<keyword evidence="2" id="KW-1185">Reference proteome</keyword>
<accession>A0A024GGL8</accession>
<gene>
    <name evidence="1" type="ORF">BN9_063720</name>
</gene>
<dbReference type="AlphaFoldDB" id="A0A024GGL8"/>
<sequence length="273" mass="31614">MDGLLKFNINNCRSLKQDELDRQENLRKCYRKTVADPAITCPFEKVLQDIFNGMIGSSKETHYNIARKYFTVVKKPSELKSSVQLFLFVDEKRRDIPESNLYRDAKLHFSQEDPAFLLTAIVLLARCPSQNIPLFSCRVGYQRFLNASVCSVRQREEWKITVFAAMQDFKQKDRTDCTRAHGCCLHRLVIPFFNLQYAGEWQSYGTDSNITHGLPGCIFNWLQCLASWQQRCNTAPRRSMMANAHTISDLSQCSVGINCSQEFRRKLHSNTFK</sequence>